<organism evidence="1 2">
    <name type="scientific">Aspergillus versicolor CBS 583.65</name>
    <dbReference type="NCBI Taxonomy" id="1036611"/>
    <lineage>
        <taxon>Eukaryota</taxon>
        <taxon>Fungi</taxon>
        <taxon>Dikarya</taxon>
        <taxon>Ascomycota</taxon>
        <taxon>Pezizomycotina</taxon>
        <taxon>Eurotiomycetes</taxon>
        <taxon>Eurotiomycetidae</taxon>
        <taxon>Eurotiales</taxon>
        <taxon>Aspergillaceae</taxon>
        <taxon>Aspergillus</taxon>
        <taxon>Aspergillus subgen. Nidulantes</taxon>
    </lineage>
</organism>
<dbReference type="EMBL" id="KV878126">
    <property type="protein sequence ID" value="OJI98023.1"/>
    <property type="molecule type" value="Genomic_DNA"/>
</dbReference>
<name>A0A1L9P971_ASPVE</name>
<reference evidence="2" key="1">
    <citation type="journal article" date="2017" name="Genome Biol.">
        <title>Comparative genomics reveals high biological diversity and specific adaptations in the industrially and medically important fungal genus Aspergillus.</title>
        <authorList>
            <person name="de Vries R.P."/>
            <person name="Riley R."/>
            <person name="Wiebenga A."/>
            <person name="Aguilar-Osorio G."/>
            <person name="Amillis S."/>
            <person name="Uchima C.A."/>
            <person name="Anderluh G."/>
            <person name="Asadollahi M."/>
            <person name="Askin M."/>
            <person name="Barry K."/>
            <person name="Battaglia E."/>
            <person name="Bayram O."/>
            <person name="Benocci T."/>
            <person name="Braus-Stromeyer S.A."/>
            <person name="Caldana C."/>
            <person name="Canovas D."/>
            <person name="Cerqueira G.C."/>
            <person name="Chen F."/>
            <person name="Chen W."/>
            <person name="Choi C."/>
            <person name="Clum A."/>
            <person name="Dos Santos R.A."/>
            <person name="Damasio A.R."/>
            <person name="Diallinas G."/>
            <person name="Emri T."/>
            <person name="Fekete E."/>
            <person name="Flipphi M."/>
            <person name="Freyberg S."/>
            <person name="Gallo A."/>
            <person name="Gournas C."/>
            <person name="Habgood R."/>
            <person name="Hainaut M."/>
            <person name="Harispe M.L."/>
            <person name="Henrissat B."/>
            <person name="Hilden K.S."/>
            <person name="Hope R."/>
            <person name="Hossain A."/>
            <person name="Karabika E."/>
            <person name="Karaffa L."/>
            <person name="Karanyi Z."/>
            <person name="Krasevec N."/>
            <person name="Kuo A."/>
            <person name="Kusch H."/>
            <person name="LaButti K."/>
            <person name="Lagendijk E.L."/>
            <person name="Lapidus A."/>
            <person name="Levasseur A."/>
            <person name="Lindquist E."/>
            <person name="Lipzen A."/>
            <person name="Logrieco A.F."/>
            <person name="MacCabe A."/>
            <person name="Maekelae M.R."/>
            <person name="Malavazi I."/>
            <person name="Melin P."/>
            <person name="Meyer V."/>
            <person name="Mielnichuk N."/>
            <person name="Miskei M."/>
            <person name="Molnar A.P."/>
            <person name="Mule G."/>
            <person name="Ngan C.Y."/>
            <person name="Orejas M."/>
            <person name="Orosz E."/>
            <person name="Ouedraogo J.P."/>
            <person name="Overkamp K.M."/>
            <person name="Park H.-S."/>
            <person name="Perrone G."/>
            <person name="Piumi F."/>
            <person name="Punt P.J."/>
            <person name="Ram A.F."/>
            <person name="Ramon A."/>
            <person name="Rauscher S."/>
            <person name="Record E."/>
            <person name="Riano-Pachon D.M."/>
            <person name="Robert V."/>
            <person name="Roehrig J."/>
            <person name="Ruller R."/>
            <person name="Salamov A."/>
            <person name="Salih N.S."/>
            <person name="Samson R.A."/>
            <person name="Sandor E."/>
            <person name="Sanguinetti M."/>
            <person name="Schuetze T."/>
            <person name="Sepcic K."/>
            <person name="Shelest E."/>
            <person name="Sherlock G."/>
            <person name="Sophianopoulou V."/>
            <person name="Squina F.M."/>
            <person name="Sun H."/>
            <person name="Susca A."/>
            <person name="Todd R.B."/>
            <person name="Tsang A."/>
            <person name="Unkles S.E."/>
            <person name="van de Wiele N."/>
            <person name="van Rossen-Uffink D."/>
            <person name="Oliveira J.V."/>
            <person name="Vesth T.C."/>
            <person name="Visser J."/>
            <person name="Yu J.-H."/>
            <person name="Zhou M."/>
            <person name="Andersen M.R."/>
            <person name="Archer D.B."/>
            <person name="Baker S.E."/>
            <person name="Benoit I."/>
            <person name="Brakhage A.A."/>
            <person name="Braus G.H."/>
            <person name="Fischer R."/>
            <person name="Frisvad J.C."/>
            <person name="Goldman G.H."/>
            <person name="Houbraken J."/>
            <person name="Oakley B."/>
            <person name="Pocsi I."/>
            <person name="Scazzocchio C."/>
            <person name="Seiboth B."/>
            <person name="vanKuyk P.A."/>
            <person name="Wortman J."/>
            <person name="Dyer P.S."/>
            <person name="Grigoriev I.V."/>
        </authorList>
    </citation>
    <scope>NUCLEOTIDE SEQUENCE [LARGE SCALE GENOMIC DNA]</scope>
    <source>
        <strain evidence="2">CBS 583.65</strain>
    </source>
</reference>
<evidence type="ECO:0000313" key="2">
    <source>
        <dbReference type="Proteomes" id="UP000184073"/>
    </source>
</evidence>
<keyword evidence="2" id="KW-1185">Reference proteome</keyword>
<dbReference type="VEuPathDB" id="FungiDB:ASPVEDRAFT_37464"/>
<dbReference type="RefSeq" id="XP_040663786.1">
    <property type="nucleotide sequence ID" value="XM_040811477.1"/>
</dbReference>
<proteinExistence type="predicted"/>
<evidence type="ECO:0000313" key="1">
    <source>
        <dbReference type="EMBL" id="OJI98023.1"/>
    </source>
</evidence>
<dbReference type="GeneID" id="63726988"/>
<sequence>MGYTAKFPSRTLSCAACYAHEGCAVPHTSRSIAHGVGRLDVRMFSCRGARRHIALIIIRPQTIVSRETAPGELAIVAYRSVEAEREASGAPKKPVVKHIYRNRC</sequence>
<accession>A0A1L9P971</accession>
<dbReference type="AlphaFoldDB" id="A0A1L9P971"/>
<gene>
    <name evidence="1" type="ORF">ASPVEDRAFT_37464</name>
</gene>
<protein>
    <submittedName>
        <fullName evidence="1">Uncharacterized protein</fullName>
    </submittedName>
</protein>
<dbReference type="Proteomes" id="UP000184073">
    <property type="component" value="Unassembled WGS sequence"/>
</dbReference>